<dbReference type="OrthoDB" id="4324715at2"/>
<evidence type="ECO:0000256" key="2">
    <source>
        <dbReference type="ARBA" id="ARBA00023027"/>
    </source>
</evidence>
<name>A0A1H1M3M1_9MICO</name>
<dbReference type="PANTHER" id="PTHR43333">
    <property type="entry name" value="2-HACID_DH_C DOMAIN-CONTAINING PROTEIN"/>
    <property type="match status" value="1"/>
</dbReference>
<keyword evidence="2" id="KW-0520">NAD</keyword>
<dbReference type="AlphaFoldDB" id="A0A1H1M3M1"/>
<protein>
    <submittedName>
        <fullName evidence="4">Phosphoglycerate dehydrogenase</fullName>
    </submittedName>
</protein>
<organism evidence="4 5">
    <name type="scientific">Agrococcus carbonis</name>
    <dbReference type="NCBI Taxonomy" id="684552"/>
    <lineage>
        <taxon>Bacteria</taxon>
        <taxon>Bacillati</taxon>
        <taxon>Actinomycetota</taxon>
        <taxon>Actinomycetes</taxon>
        <taxon>Micrococcales</taxon>
        <taxon>Microbacteriaceae</taxon>
        <taxon>Agrococcus</taxon>
    </lineage>
</organism>
<dbReference type="GO" id="GO:0016616">
    <property type="term" value="F:oxidoreductase activity, acting on the CH-OH group of donors, NAD or NADP as acceptor"/>
    <property type="evidence" value="ECO:0007669"/>
    <property type="project" value="UniProtKB-ARBA"/>
</dbReference>
<dbReference type="InterPro" id="IPR006140">
    <property type="entry name" value="D-isomer_DH_NAD-bd"/>
</dbReference>
<feature type="domain" description="D-isomer specific 2-hydroxyacid dehydrogenase NAD-binding" evidence="3">
    <location>
        <begin position="142"/>
        <end position="314"/>
    </location>
</feature>
<dbReference type="SUPFAM" id="SSF51735">
    <property type="entry name" value="NAD(P)-binding Rossmann-fold domains"/>
    <property type="match status" value="1"/>
</dbReference>
<keyword evidence="1" id="KW-0560">Oxidoreductase</keyword>
<dbReference type="GO" id="GO:0051287">
    <property type="term" value="F:NAD binding"/>
    <property type="evidence" value="ECO:0007669"/>
    <property type="project" value="InterPro"/>
</dbReference>
<dbReference type="Gene3D" id="3.40.50.720">
    <property type="entry name" value="NAD(P)-binding Rossmann-like Domain"/>
    <property type="match status" value="2"/>
</dbReference>
<dbReference type="EMBL" id="LT629734">
    <property type="protein sequence ID" value="SDR80619.1"/>
    <property type="molecule type" value="Genomic_DNA"/>
</dbReference>
<dbReference type="PROSITE" id="PS00671">
    <property type="entry name" value="D_2_HYDROXYACID_DH_3"/>
    <property type="match status" value="1"/>
</dbReference>
<dbReference type="PANTHER" id="PTHR43333:SF1">
    <property type="entry name" value="D-ISOMER SPECIFIC 2-HYDROXYACID DEHYDROGENASE NAD-BINDING DOMAIN-CONTAINING PROTEIN"/>
    <property type="match status" value="1"/>
</dbReference>
<sequence>MPYRSLQVAAAVSIDDASAARIQQLEPRIQLLRDPSLTRPWRWHGDWEGDPDWQRTPEQQRAFEAMLDEADALFGIPDVSPPALTRAVRANERLAWVHTTAAGGGGQVKAAGLTADELERVTVTTSAGMHASTLAEWAVFGVLAGAKGLRRLEADQAARVWGDGRRMMRHVSEMTVLVVGTGGIGKVVAERFAALGATVWGTSRRGEPVPHVDRLVPMDELVAAAAQADAIVNTLPGTEHTAGLIGAELLGAVRDDTILVNVGRGTVVDEAALLDALDAGRIGFAALDVTAIEPLPQESPLWAHPGVLLSPHTAALSAQEPRRIAELFAANATRLIDGEPLQNVMSTKEFY</sequence>
<dbReference type="Proteomes" id="UP000199649">
    <property type="component" value="Chromosome I"/>
</dbReference>
<dbReference type="RefSeq" id="WP_092665845.1">
    <property type="nucleotide sequence ID" value="NZ_LT629734.1"/>
</dbReference>
<keyword evidence="5" id="KW-1185">Reference proteome</keyword>
<dbReference type="CDD" id="cd05300">
    <property type="entry name" value="2-Hacid_dh_1"/>
    <property type="match status" value="1"/>
</dbReference>
<evidence type="ECO:0000313" key="4">
    <source>
        <dbReference type="EMBL" id="SDR80619.1"/>
    </source>
</evidence>
<proteinExistence type="predicted"/>
<evidence type="ECO:0000313" key="5">
    <source>
        <dbReference type="Proteomes" id="UP000199649"/>
    </source>
</evidence>
<evidence type="ECO:0000256" key="1">
    <source>
        <dbReference type="ARBA" id="ARBA00023002"/>
    </source>
</evidence>
<gene>
    <name evidence="4" type="ORF">SAMN04489719_0829</name>
</gene>
<accession>A0A1H1M3M1</accession>
<reference evidence="5" key="1">
    <citation type="submission" date="2016-10" db="EMBL/GenBank/DDBJ databases">
        <authorList>
            <person name="Varghese N."/>
            <person name="Submissions S."/>
        </authorList>
    </citation>
    <scope>NUCLEOTIDE SEQUENCE [LARGE SCALE GENOMIC DNA]</scope>
    <source>
        <strain evidence="5">DSM 22965</strain>
    </source>
</reference>
<dbReference type="InterPro" id="IPR029753">
    <property type="entry name" value="D-isomer_DH_CS"/>
</dbReference>
<dbReference type="InterPro" id="IPR036291">
    <property type="entry name" value="NAD(P)-bd_dom_sf"/>
</dbReference>
<evidence type="ECO:0000259" key="3">
    <source>
        <dbReference type="Pfam" id="PF02826"/>
    </source>
</evidence>
<dbReference type="STRING" id="684552.SAMN04489719_0829"/>
<dbReference type="Pfam" id="PF02826">
    <property type="entry name" value="2-Hacid_dh_C"/>
    <property type="match status" value="1"/>
</dbReference>